<dbReference type="Pfam" id="PF14260">
    <property type="entry name" value="zf-C4pol"/>
    <property type="match status" value="1"/>
</dbReference>
<dbReference type="GO" id="GO:0000724">
    <property type="term" value="P:double-strand break repair via homologous recombination"/>
    <property type="evidence" value="ECO:0007669"/>
    <property type="project" value="TreeGrafter"/>
</dbReference>
<dbReference type="InterPro" id="IPR023211">
    <property type="entry name" value="DNA_pol_palm_dom_sf"/>
</dbReference>
<dbReference type="Pfam" id="PF00136">
    <property type="entry name" value="DNA_pol_B"/>
    <property type="match status" value="1"/>
</dbReference>
<dbReference type="InterPro" id="IPR042087">
    <property type="entry name" value="DNA_pol_B_thumb"/>
</dbReference>
<protein>
    <recommendedName>
        <fullName evidence="1">DNA-directed DNA polymerase</fullName>
        <ecNumber evidence="1">2.7.7.7</ecNumber>
    </recommendedName>
</protein>
<dbReference type="EMBL" id="VFJC01000031">
    <property type="protein sequence ID" value="KAB5517033.1"/>
    <property type="molecule type" value="Genomic_DNA"/>
</dbReference>
<feature type="domain" description="DNA-directed DNA polymerase family B multifunctional" evidence="6">
    <location>
        <begin position="2"/>
        <end position="216"/>
    </location>
</feature>
<accession>A0A5N5JHU2</accession>
<dbReference type="EC" id="2.7.7.7" evidence="1"/>
<comment type="caution">
    <text evidence="8">The sequence shown here is derived from an EMBL/GenBank/DDBJ whole genome shotgun (WGS) entry which is preliminary data.</text>
</comment>
<evidence type="ECO:0000259" key="6">
    <source>
        <dbReference type="Pfam" id="PF00136"/>
    </source>
</evidence>
<feature type="domain" description="C4-type zinc-finger of DNA polymerase delta" evidence="7">
    <location>
        <begin position="262"/>
        <end position="329"/>
    </location>
</feature>
<dbReference type="GO" id="GO:0016035">
    <property type="term" value="C:zeta DNA polymerase complex"/>
    <property type="evidence" value="ECO:0007669"/>
    <property type="project" value="InterPro"/>
</dbReference>
<dbReference type="InterPro" id="IPR025687">
    <property type="entry name" value="Znf-C4pol"/>
</dbReference>
<sequence>MFVLLKGATKEQAFKIGSEIAEAVTATNPKPIKLKFEKVYLPCVLQTKKRYVGYMYESLDQKDPVFDAKGIETVRRDGCPAVAKILERSVKLLFETRDISLVKQYVQRQCVKVLEGRASVQDLTFAKEYRGSASYRPGACVPALELTRKMMAHDRRLEPRVGERVPYVIVYGSPGVPLIQLVRRPLEVLQDPALRLNATYYITKQILPPVARIFSLIGVDVFSWYQTLPRVQKWSSCPGGGAVGEESLRKGTISQYFTTLHCPVCDELTQLGVCERCRAEPQRVAVTLHHNLRMWEQQHDQLLKVCMSCSGSADRQAVCVSLDCPVLYKLFRVNRQLHNAPYLRQLLQQL</sequence>
<dbReference type="GO" id="GO:0003677">
    <property type="term" value="F:DNA binding"/>
    <property type="evidence" value="ECO:0007669"/>
    <property type="project" value="InterPro"/>
</dbReference>
<dbReference type="InterPro" id="IPR030559">
    <property type="entry name" value="PolZ_Rev3"/>
</dbReference>
<keyword evidence="2" id="KW-0808">Transferase</keyword>
<dbReference type="GO" id="GO:0003887">
    <property type="term" value="F:DNA-directed DNA polymerase activity"/>
    <property type="evidence" value="ECO:0007669"/>
    <property type="project" value="UniProtKB-KW"/>
</dbReference>
<name>A0A5N5JHU2_PANHP</name>
<dbReference type="AlphaFoldDB" id="A0A5N5JHU2"/>
<dbReference type="Proteomes" id="UP000327468">
    <property type="component" value="Chromosome 30"/>
</dbReference>
<evidence type="ECO:0000313" key="9">
    <source>
        <dbReference type="Proteomes" id="UP000327468"/>
    </source>
</evidence>
<dbReference type="PANTHER" id="PTHR45812:SF1">
    <property type="entry name" value="DNA POLYMERASE ZETA CATALYTIC SUBUNIT"/>
    <property type="match status" value="1"/>
</dbReference>
<dbReference type="PANTHER" id="PTHR45812">
    <property type="entry name" value="DNA POLYMERASE ZETA CATALYTIC SUBUNIT"/>
    <property type="match status" value="1"/>
</dbReference>
<dbReference type="FunFam" id="1.10.132.60:FF:000005">
    <property type="entry name" value="Putative DNA polymerase zeta catalytic subunit"/>
    <property type="match status" value="1"/>
</dbReference>
<dbReference type="SUPFAM" id="SSF56672">
    <property type="entry name" value="DNA/RNA polymerases"/>
    <property type="match status" value="1"/>
</dbReference>
<dbReference type="InterPro" id="IPR043502">
    <property type="entry name" value="DNA/RNA_pol_sf"/>
</dbReference>
<comment type="catalytic activity">
    <reaction evidence="5">
        <text>DNA(n) + a 2'-deoxyribonucleoside 5'-triphosphate = DNA(n+1) + diphosphate</text>
        <dbReference type="Rhea" id="RHEA:22508"/>
        <dbReference type="Rhea" id="RHEA-COMP:17339"/>
        <dbReference type="Rhea" id="RHEA-COMP:17340"/>
        <dbReference type="ChEBI" id="CHEBI:33019"/>
        <dbReference type="ChEBI" id="CHEBI:61560"/>
        <dbReference type="ChEBI" id="CHEBI:173112"/>
        <dbReference type="EC" id="2.7.7.7"/>
    </reaction>
</comment>
<organism evidence="8 9">
    <name type="scientific">Pangasianodon hypophthalmus</name>
    <name type="common">Striped catfish</name>
    <name type="synonym">Helicophagus hypophthalmus</name>
    <dbReference type="NCBI Taxonomy" id="310915"/>
    <lineage>
        <taxon>Eukaryota</taxon>
        <taxon>Metazoa</taxon>
        <taxon>Chordata</taxon>
        <taxon>Craniata</taxon>
        <taxon>Vertebrata</taxon>
        <taxon>Euteleostomi</taxon>
        <taxon>Actinopterygii</taxon>
        <taxon>Neopterygii</taxon>
        <taxon>Teleostei</taxon>
        <taxon>Ostariophysi</taxon>
        <taxon>Siluriformes</taxon>
        <taxon>Pangasiidae</taxon>
        <taxon>Pangasianodon</taxon>
    </lineage>
</organism>
<dbReference type="GO" id="GO:0042276">
    <property type="term" value="P:error-prone translesion synthesis"/>
    <property type="evidence" value="ECO:0007669"/>
    <property type="project" value="TreeGrafter"/>
</dbReference>
<reference evidence="8 9" key="1">
    <citation type="submission" date="2019-06" db="EMBL/GenBank/DDBJ databases">
        <title>A chromosome-scale genome assembly of the striped catfish, Pangasianodon hypophthalmus.</title>
        <authorList>
            <person name="Wen M."/>
            <person name="Zahm M."/>
            <person name="Roques C."/>
            <person name="Cabau C."/>
            <person name="Klopp C."/>
            <person name="Donnadieu C."/>
            <person name="Jouanno E."/>
            <person name="Avarre J.-C."/>
            <person name="Campet M."/>
            <person name="Ha T.T.T."/>
            <person name="Dugue R."/>
            <person name="Lampietro C."/>
            <person name="Louis A."/>
            <person name="Herpin A."/>
            <person name="Echchiki A."/>
            <person name="Berthelot C."/>
            <person name="Parey E."/>
            <person name="Roest-Crollius H."/>
            <person name="Braasch I."/>
            <person name="Postlethwait J."/>
            <person name="Bobe J."/>
            <person name="Montfort J."/>
            <person name="Bouchez O."/>
            <person name="Begum T."/>
            <person name="Schartl M."/>
            <person name="Guiguen Y."/>
        </authorList>
    </citation>
    <scope>NUCLEOTIDE SEQUENCE [LARGE SCALE GENOMIC DNA]</scope>
    <source>
        <strain evidence="8 9">Indonesia</strain>
        <tissue evidence="8">Blood</tissue>
    </source>
</reference>
<gene>
    <name evidence="8" type="ORF">PHYPO_G00184830</name>
</gene>
<keyword evidence="9" id="KW-1185">Reference proteome</keyword>
<evidence type="ECO:0000256" key="5">
    <source>
        <dbReference type="ARBA" id="ARBA00049244"/>
    </source>
</evidence>
<dbReference type="InterPro" id="IPR006134">
    <property type="entry name" value="DNA-dir_DNA_pol_B_multi_dom"/>
</dbReference>
<dbReference type="Gene3D" id="1.10.132.60">
    <property type="entry name" value="DNA polymerase family B, C-terminal domain"/>
    <property type="match status" value="1"/>
</dbReference>
<dbReference type="GO" id="GO:0005634">
    <property type="term" value="C:nucleus"/>
    <property type="evidence" value="ECO:0007669"/>
    <property type="project" value="TreeGrafter"/>
</dbReference>
<evidence type="ECO:0000313" key="8">
    <source>
        <dbReference type="EMBL" id="KAB5517033.1"/>
    </source>
</evidence>
<proteinExistence type="predicted"/>
<dbReference type="GO" id="GO:0000166">
    <property type="term" value="F:nucleotide binding"/>
    <property type="evidence" value="ECO:0007669"/>
    <property type="project" value="InterPro"/>
</dbReference>
<evidence type="ECO:0000256" key="3">
    <source>
        <dbReference type="ARBA" id="ARBA00022695"/>
    </source>
</evidence>
<dbReference type="Gene3D" id="3.90.1600.10">
    <property type="entry name" value="Palm domain of DNA polymerase"/>
    <property type="match status" value="1"/>
</dbReference>
<evidence type="ECO:0000256" key="2">
    <source>
        <dbReference type="ARBA" id="ARBA00022679"/>
    </source>
</evidence>
<keyword evidence="4" id="KW-0239">DNA-directed DNA polymerase</keyword>
<evidence type="ECO:0000259" key="7">
    <source>
        <dbReference type="Pfam" id="PF14260"/>
    </source>
</evidence>
<keyword evidence="3" id="KW-0548">Nucleotidyltransferase</keyword>
<evidence type="ECO:0000256" key="4">
    <source>
        <dbReference type="ARBA" id="ARBA00022932"/>
    </source>
</evidence>
<evidence type="ECO:0000256" key="1">
    <source>
        <dbReference type="ARBA" id="ARBA00012417"/>
    </source>
</evidence>